<dbReference type="FunFam" id="1.10.10.60:FF:000769">
    <property type="match status" value="1"/>
</dbReference>
<dbReference type="InterPro" id="IPR009057">
    <property type="entry name" value="Homeodomain-like_sf"/>
</dbReference>
<accession>A0A814GJM3</accession>
<name>A0A814GJM3_9BILA</name>
<keyword evidence="1 4" id="KW-0238">DNA-binding</keyword>
<protein>
    <recommendedName>
        <fullName evidence="7">Homeobox domain-containing protein</fullName>
    </recommendedName>
</protein>
<reference evidence="8" key="1">
    <citation type="submission" date="2021-02" db="EMBL/GenBank/DDBJ databases">
        <authorList>
            <person name="Nowell W R."/>
        </authorList>
    </citation>
    <scope>NUCLEOTIDE SEQUENCE</scope>
    <source>
        <strain evidence="8">Ploen Becks lab</strain>
    </source>
</reference>
<dbReference type="InterPro" id="IPR001356">
    <property type="entry name" value="HD"/>
</dbReference>
<dbReference type="Pfam" id="PF00046">
    <property type="entry name" value="Homeodomain"/>
    <property type="match status" value="1"/>
</dbReference>
<evidence type="ECO:0000313" key="8">
    <source>
        <dbReference type="EMBL" id="CAF0997214.1"/>
    </source>
</evidence>
<feature type="domain" description="Homeobox" evidence="7">
    <location>
        <begin position="166"/>
        <end position="226"/>
    </location>
</feature>
<dbReference type="CDD" id="cd00086">
    <property type="entry name" value="homeodomain"/>
    <property type="match status" value="1"/>
</dbReference>
<dbReference type="GO" id="GO:0000981">
    <property type="term" value="F:DNA-binding transcription factor activity, RNA polymerase II-specific"/>
    <property type="evidence" value="ECO:0007669"/>
    <property type="project" value="InterPro"/>
</dbReference>
<feature type="region of interest" description="Disordered" evidence="6">
    <location>
        <begin position="236"/>
        <end position="332"/>
    </location>
</feature>
<dbReference type="Proteomes" id="UP000663879">
    <property type="component" value="Unassembled WGS sequence"/>
</dbReference>
<evidence type="ECO:0000256" key="4">
    <source>
        <dbReference type="PROSITE-ProRule" id="PRU00108"/>
    </source>
</evidence>
<comment type="subcellular location">
    <subcellularLocation>
        <location evidence="4 5">Nucleus</location>
    </subcellularLocation>
</comment>
<sequence>MLFNSILSEKQNEPGIAKPMVPQSYYSALQSAALFHLQLQQQQNQEYLNNPLFLSEFFHGKLPVSSQSKNEELDKPQKRPFLKFSMDVILGNSSPSKRQREDDRPDPSQRVHLNLNKPLNPTLDPTFKQPKLDQINYPINNHPSGVYQSNPYMNPMLWPGFRPKQRRGVLRRAVFSDSQRKGLEAAFLKQKYISKPDRKKLAARLNLKDSQVKIWFQNRRMKWRNSKERELMKAKHSLEKEKMTEKKLGEPISPSTSQNSSSINSISHKIDEDDMNVCSGNDSDYDEDEDESEIDVTNEDSFSLDEEEQLNEDTNYQVDYEISVNSNDSYNK</sequence>
<dbReference type="AlphaFoldDB" id="A0A814GJM3"/>
<dbReference type="PANTHER" id="PTHR24331">
    <property type="entry name" value="DBX"/>
    <property type="match status" value="1"/>
</dbReference>
<evidence type="ECO:0000259" key="7">
    <source>
        <dbReference type="PROSITE" id="PS50071"/>
    </source>
</evidence>
<dbReference type="OrthoDB" id="6159439at2759"/>
<organism evidence="8 9">
    <name type="scientific">Brachionus calyciflorus</name>
    <dbReference type="NCBI Taxonomy" id="104777"/>
    <lineage>
        <taxon>Eukaryota</taxon>
        <taxon>Metazoa</taxon>
        <taxon>Spiralia</taxon>
        <taxon>Gnathifera</taxon>
        <taxon>Rotifera</taxon>
        <taxon>Eurotatoria</taxon>
        <taxon>Monogononta</taxon>
        <taxon>Pseudotrocha</taxon>
        <taxon>Ploima</taxon>
        <taxon>Brachionidae</taxon>
        <taxon>Brachionus</taxon>
    </lineage>
</organism>
<dbReference type="Gene3D" id="1.10.10.60">
    <property type="entry name" value="Homeodomain-like"/>
    <property type="match status" value="1"/>
</dbReference>
<evidence type="ECO:0000256" key="1">
    <source>
        <dbReference type="ARBA" id="ARBA00023125"/>
    </source>
</evidence>
<dbReference type="InterPro" id="IPR020479">
    <property type="entry name" value="HD_metazoa"/>
</dbReference>
<feature type="compositionally biased region" description="Low complexity" evidence="6">
    <location>
        <begin position="251"/>
        <end position="267"/>
    </location>
</feature>
<dbReference type="PROSITE" id="PS50071">
    <property type="entry name" value="HOMEOBOX_2"/>
    <property type="match status" value="1"/>
</dbReference>
<dbReference type="PANTHER" id="PTHR24331:SF0">
    <property type="entry name" value="DBX"/>
    <property type="match status" value="1"/>
</dbReference>
<feature type="compositionally biased region" description="Polar residues" evidence="6">
    <location>
        <begin position="312"/>
        <end position="332"/>
    </location>
</feature>
<evidence type="ECO:0000313" key="9">
    <source>
        <dbReference type="Proteomes" id="UP000663879"/>
    </source>
</evidence>
<evidence type="ECO:0000256" key="3">
    <source>
        <dbReference type="ARBA" id="ARBA00023242"/>
    </source>
</evidence>
<dbReference type="GO" id="GO:0003677">
    <property type="term" value="F:DNA binding"/>
    <property type="evidence" value="ECO:0007669"/>
    <property type="project" value="UniProtKB-UniRule"/>
</dbReference>
<dbReference type="GO" id="GO:0005634">
    <property type="term" value="C:nucleus"/>
    <property type="evidence" value="ECO:0007669"/>
    <property type="project" value="UniProtKB-SubCell"/>
</dbReference>
<feature type="compositionally biased region" description="Basic and acidic residues" evidence="6">
    <location>
        <begin position="98"/>
        <end position="109"/>
    </location>
</feature>
<dbReference type="InterPro" id="IPR051662">
    <property type="entry name" value="H2.0_Homeobox_NeuralPatt"/>
</dbReference>
<dbReference type="SUPFAM" id="SSF46689">
    <property type="entry name" value="Homeodomain-like"/>
    <property type="match status" value="1"/>
</dbReference>
<feature type="compositionally biased region" description="Acidic residues" evidence="6">
    <location>
        <begin position="283"/>
        <end position="311"/>
    </location>
</feature>
<gene>
    <name evidence="8" type="ORF">OXX778_LOCUS16219</name>
</gene>
<dbReference type="PRINTS" id="PR00024">
    <property type="entry name" value="HOMEOBOX"/>
</dbReference>
<feature type="DNA-binding region" description="Homeobox" evidence="4">
    <location>
        <begin position="168"/>
        <end position="227"/>
    </location>
</feature>
<evidence type="ECO:0000256" key="2">
    <source>
        <dbReference type="ARBA" id="ARBA00023155"/>
    </source>
</evidence>
<proteinExistence type="predicted"/>
<evidence type="ECO:0000256" key="5">
    <source>
        <dbReference type="RuleBase" id="RU000682"/>
    </source>
</evidence>
<keyword evidence="3 4" id="KW-0539">Nucleus</keyword>
<keyword evidence="2 4" id="KW-0371">Homeobox</keyword>
<dbReference type="InterPro" id="IPR017970">
    <property type="entry name" value="Homeobox_CS"/>
</dbReference>
<keyword evidence="9" id="KW-1185">Reference proteome</keyword>
<dbReference type="PROSITE" id="PS00027">
    <property type="entry name" value="HOMEOBOX_1"/>
    <property type="match status" value="1"/>
</dbReference>
<feature type="region of interest" description="Disordered" evidence="6">
    <location>
        <begin position="91"/>
        <end position="123"/>
    </location>
</feature>
<evidence type="ECO:0000256" key="6">
    <source>
        <dbReference type="SAM" id="MobiDB-lite"/>
    </source>
</evidence>
<dbReference type="EMBL" id="CAJNOC010003772">
    <property type="protein sequence ID" value="CAF0997214.1"/>
    <property type="molecule type" value="Genomic_DNA"/>
</dbReference>
<feature type="compositionally biased region" description="Basic and acidic residues" evidence="6">
    <location>
        <begin position="236"/>
        <end position="249"/>
    </location>
</feature>
<dbReference type="SMART" id="SM00389">
    <property type="entry name" value="HOX"/>
    <property type="match status" value="1"/>
</dbReference>
<comment type="caution">
    <text evidence="8">The sequence shown here is derived from an EMBL/GenBank/DDBJ whole genome shotgun (WGS) entry which is preliminary data.</text>
</comment>